<dbReference type="Pfam" id="PF13007">
    <property type="entry name" value="LZ_Tnp_IS66"/>
    <property type="match status" value="1"/>
</dbReference>
<evidence type="ECO:0000313" key="7">
    <source>
        <dbReference type="EMBL" id="AKT38320.1"/>
    </source>
</evidence>
<dbReference type="InterPro" id="IPR024463">
    <property type="entry name" value="Transposase_TnpC_homeodom"/>
</dbReference>
<feature type="domain" description="Transposase IS66 central" evidence="2">
    <location>
        <begin position="219"/>
        <end position="505"/>
    </location>
</feature>
<dbReference type="Pfam" id="PF13005">
    <property type="entry name" value="zf-IS66"/>
    <property type="match status" value="1"/>
</dbReference>
<dbReference type="STRING" id="52.CMC5_021110"/>
<feature type="region of interest" description="Disordered" evidence="1">
    <location>
        <begin position="105"/>
        <end position="151"/>
    </location>
</feature>
<evidence type="ECO:0000259" key="2">
    <source>
        <dbReference type="Pfam" id="PF03050"/>
    </source>
</evidence>
<evidence type="ECO:0000313" key="9">
    <source>
        <dbReference type="Proteomes" id="UP000067626"/>
    </source>
</evidence>
<accession>A0A0K1EAS5</accession>
<dbReference type="PANTHER" id="PTHR33678">
    <property type="entry name" value="BLL1576 PROTEIN"/>
    <property type="match status" value="1"/>
</dbReference>
<dbReference type="EMBL" id="CP012159">
    <property type="protein sequence ID" value="AKT37970.1"/>
    <property type="molecule type" value="Genomic_DNA"/>
</dbReference>
<organism evidence="6 9">
    <name type="scientific">Chondromyces crocatus</name>
    <dbReference type="NCBI Taxonomy" id="52"/>
    <lineage>
        <taxon>Bacteria</taxon>
        <taxon>Pseudomonadati</taxon>
        <taxon>Myxococcota</taxon>
        <taxon>Polyangia</taxon>
        <taxon>Polyangiales</taxon>
        <taxon>Polyangiaceae</taxon>
        <taxon>Chondromyces</taxon>
    </lineage>
</organism>
<reference evidence="6 9" key="1">
    <citation type="submission" date="2015-07" db="EMBL/GenBank/DDBJ databases">
        <title>Genome analysis of myxobacterium Chondromyces crocatus Cm c5 reveals a high potential for natural compound synthesis and the genetic basis for the loss of fruiting body formation.</title>
        <authorList>
            <person name="Zaburannyi N."/>
            <person name="Bunk B."/>
            <person name="Maier J."/>
            <person name="Overmann J."/>
            <person name="Mueller R."/>
        </authorList>
    </citation>
    <scope>NUCLEOTIDE SEQUENCE [LARGE SCALE GENOMIC DNA]</scope>
    <source>
        <strain evidence="6 9">Cm c5</strain>
    </source>
</reference>
<feature type="domain" description="Transposase IS66 C-terminal" evidence="5">
    <location>
        <begin position="512"/>
        <end position="549"/>
    </location>
</feature>
<dbReference type="AlphaFoldDB" id="A0A0K1EAS5"/>
<evidence type="ECO:0000259" key="5">
    <source>
        <dbReference type="Pfam" id="PF13817"/>
    </source>
</evidence>
<dbReference type="NCBIfam" id="NF033517">
    <property type="entry name" value="transpos_IS66"/>
    <property type="match status" value="1"/>
</dbReference>
<dbReference type="EMBL" id="CP012159">
    <property type="protein sequence ID" value="AKT43584.1"/>
    <property type="molecule type" value="Genomic_DNA"/>
</dbReference>
<dbReference type="Pfam" id="PF13817">
    <property type="entry name" value="DDE_Tnp_IS66_C"/>
    <property type="match status" value="1"/>
</dbReference>
<dbReference type="InterPro" id="IPR039552">
    <property type="entry name" value="IS66_C"/>
</dbReference>
<dbReference type="InterPro" id="IPR052344">
    <property type="entry name" value="Transposase-related"/>
</dbReference>
<evidence type="ECO:0000256" key="1">
    <source>
        <dbReference type="SAM" id="MobiDB-lite"/>
    </source>
</evidence>
<feature type="domain" description="Transposase IS66 zinc-finger binding" evidence="3">
    <location>
        <begin position="159"/>
        <end position="202"/>
    </location>
</feature>
<dbReference type="KEGG" id="ccro:CMC5_021110"/>
<evidence type="ECO:0000259" key="4">
    <source>
        <dbReference type="Pfam" id="PF13007"/>
    </source>
</evidence>
<evidence type="ECO:0000259" key="3">
    <source>
        <dbReference type="Pfam" id="PF13005"/>
    </source>
</evidence>
<gene>
    <name evidence="6" type="primary">isftu1</name>
    <name evidence="6" type="ORF">CMC5_021110</name>
    <name evidence="7" type="ORF">CMC5_024650</name>
    <name evidence="8" type="ORF">CMC5_078170</name>
</gene>
<evidence type="ECO:0000313" key="8">
    <source>
        <dbReference type="EMBL" id="AKT43584.1"/>
    </source>
</evidence>
<dbReference type="Proteomes" id="UP000067626">
    <property type="component" value="Chromosome"/>
</dbReference>
<feature type="domain" description="Transposase TnpC homeodomain" evidence="4">
    <location>
        <begin position="66"/>
        <end position="149"/>
    </location>
</feature>
<proteinExistence type="predicted"/>
<keyword evidence="9" id="KW-1185">Reference proteome</keyword>
<dbReference type="InterPro" id="IPR024474">
    <property type="entry name" value="Znf_dom_IS66"/>
</dbReference>
<feature type="compositionally biased region" description="Basic and acidic residues" evidence="1">
    <location>
        <begin position="135"/>
        <end position="151"/>
    </location>
</feature>
<dbReference type="PANTHER" id="PTHR33678:SF1">
    <property type="entry name" value="BLL1576 PROTEIN"/>
    <property type="match status" value="1"/>
</dbReference>
<dbReference type="InterPro" id="IPR004291">
    <property type="entry name" value="Transposase_IS66_central"/>
</dbReference>
<dbReference type="KEGG" id="ccro:CMC5_024650"/>
<dbReference type="RefSeq" id="WP_425394821.1">
    <property type="nucleotide sequence ID" value="NZ_CP012159.1"/>
</dbReference>
<dbReference type="Pfam" id="PF03050">
    <property type="entry name" value="DDE_Tnp_IS66"/>
    <property type="match status" value="1"/>
</dbReference>
<dbReference type="KEGG" id="ccro:CMC5_078170"/>
<protein>
    <submittedName>
        <fullName evidence="6">Transposase</fullName>
    </submittedName>
</protein>
<evidence type="ECO:0000313" key="6">
    <source>
        <dbReference type="EMBL" id="AKT37970.1"/>
    </source>
</evidence>
<name>A0A0K1EAS5_CHOCO</name>
<dbReference type="EMBL" id="CP012159">
    <property type="protein sequence ID" value="AKT38320.1"/>
    <property type="molecule type" value="Genomic_DNA"/>
</dbReference>
<sequence>MPCAVARGEYTARYVARSSSAVVKAPVDLVQVRRQLTQLADRGCVTELIEHVLGWLTQLTDAHHALTLRLQTALRALYGRKSQKVSSQQLSLWLTTLLDADEAPASQLPEAPPDDAPPEKGEQAAPPADPPKPPKRAERAPLPAHLERHRERLTVPASERVCGQCGRDKACIGYRTSEVLDFIPARFIVVEQQREKLACPRCPEQGVSTAPPDKVMDRGRPGPGLLAKLVVDKFEDSMPLYRQAQACARSGVVLSSSTLGDWTAFTLDLLAPIAARITERVLAEPYLRTDDTGIPVQDRKHPRRLKRGHLWVFVGDHLASFLYAPDWKAKHPAALLQPFQGFLQGDGYAGYNAMLRQSTHSAPSLSEERRLGCGMHIRAKFEKAAKLGDLSAAIALGYFKGIYLVEAECKARGFSPEQRHAYRQAHAMPLVDALFQWVRETHKTLVPKTPLYEATFYAKGQEAAWRRCFSDGRFEIDNGEAERQLRKIAVGRKNFLFAGSDKGAERLAIGFTLFRSCSLQGVNPLLWATDVITKLQRGWPRSRLDELLPDAWSKAHTSDATAVGVAAS</sequence>